<feature type="transmembrane region" description="Helical" evidence="6">
    <location>
        <begin position="65"/>
        <end position="83"/>
    </location>
</feature>
<comment type="subcellular location">
    <subcellularLocation>
        <location evidence="1">Membrane</location>
        <topology evidence="1">Multi-pass membrane protein</topology>
    </subcellularLocation>
</comment>
<keyword evidence="2 6" id="KW-0812">Transmembrane</keyword>
<sequence length="361" mass="39370">MSSSGIPPLPPPPTDGDVNHGMELNVIIWIFTAITTLIYASRLYSRRFLTRNLGWDDAVLGLSMILLYIQCAMVSISVHYGLARHQYYLLITNPVNISNVIKWQLFSEPVAILGGTVPKIAVTMLITKLIMPDKMVVAYLWSLNIILNAFSIVCIVTSFVQCTPASTYWTRVGGTCWDPHIVANLAITQGALSAFTDFSLAIYPITVLWNLQMAFQKKILVCCLMGFGSIAGIAAIVRTTKLSKLGTGTDLTWELWTLVLWVAIECCIIITCACIPSLRPLGKKITGSPFGSSFPTIFSRGRSANKSGKSYGSESMTLGSLKSQKEGRFVKISAADGDSQVSLARGIRATTSVATESQPRR</sequence>
<evidence type="ECO:0000313" key="9">
    <source>
        <dbReference type="Proteomes" id="UP000244855"/>
    </source>
</evidence>
<feature type="domain" description="Rhodopsin" evidence="7">
    <location>
        <begin position="42"/>
        <end position="282"/>
    </location>
</feature>
<evidence type="ECO:0000259" key="7">
    <source>
        <dbReference type="Pfam" id="PF20684"/>
    </source>
</evidence>
<evidence type="ECO:0000256" key="5">
    <source>
        <dbReference type="ARBA" id="ARBA00038359"/>
    </source>
</evidence>
<feature type="transmembrane region" description="Helical" evidence="6">
    <location>
        <begin position="258"/>
        <end position="278"/>
    </location>
</feature>
<evidence type="ECO:0000313" key="8">
    <source>
        <dbReference type="EMBL" id="PVH96577.1"/>
    </source>
</evidence>
<feature type="transmembrane region" description="Helical" evidence="6">
    <location>
        <begin position="181"/>
        <end position="207"/>
    </location>
</feature>
<protein>
    <recommendedName>
        <fullName evidence="7">Rhodopsin domain-containing protein</fullName>
    </recommendedName>
</protein>
<keyword evidence="3 6" id="KW-1133">Transmembrane helix</keyword>
<evidence type="ECO:0000256" key="1">
    <source>
        <dbReference type="ARBA" id="ARBA00004141"/>
    </source>
</evidence>
<dbReference type="Proteomes" id="UP000244855">
    <property type="component" value="Unassembled WGS sequence"/>
</dbReference>
<feature type="transmembrane region" description="Helical" evidence="6">
    <location>
        <begin position="103"/>
        <end position="126"/>
    </location>
</feature>
<dbReference type="STRING" id="97972.A0A2V1DEN6"/>
<gene>
    <name evidence="8" type="ORF">DM02DRAFT_617120</name>
</gene>
<dbReference type="AlphaFoldDB" id="A0A2V1DEN6"/>
<organism evidence="8 9">
    <name type="scientific">Periconia macrospinosa</name>
    <dbReference type="NCBI Taxonomy" id="97972"/>
    <lineage>
        <taxon>Eukaryota</taxon>
        <taxon>Fungi</taxon>
        <taxon>Dikarya</taxon>
        <taxon>Ascomycota</taxon>
        <taxon>Pezizomycotina</taxon>
        <taxon>Dothideomycetes</taxon>
        <taxon>Pleosporomycetidae</taxon>
        <taxon>Pleosporales</taxon>
        <taxon>Massarineae</taxon>
        <taxon>Periconiaceae</taxon>
        <taxon>Periconia</taxon>
    </lineage>
</organism>
<dbReference type="EMBL" id="KZ805460">
    <property type="protein sequence ID" value="PVH96577.1"/>
    <property type="molecule type" value="Genomic_DNA"/>
</dbReference>
<accession>A0A2V1DEN6</accession>
<dbReference type="GO" id="GO:0016020">
    <property type="term" value="C:membrane"/>
    <property type="evidence" value="ECO:0007669"/>
    <property type="project" value="UniProtKB-SubCell"/>
</dbReference>
<dbReference type="OrthoDB" id="5331848at2759"/>
<proteinExistence type="inferred from homology"/>
<evidence type="ECO:0000256" key="2">
    <source>
        <dbReference type="ARBA" id="ARBA00022692"/>
    </source>
</evidence>
<evidence type="ECO:0000256" key="3">
    <source>
        <dbReference type="ARBA" id="ARBA00022989"/>
    </source>
</evidence>
<evidence type="ECO:0000256" key="6">
    <source>
        <dbReference type="SAM" id="Phobius"/>
    </source>
</evidence>
<feature type="transmembrane region" description="Helical" evidence="6">
    <location>
        <begin position="219"/>
        <end position="238"/>
    </location>
</feature>
<dbReference type="PANTHER" id="PTHR33048">
    <property type="entry name" value="PTH11-LIKE INTEGRAL MEMBRANE PROTEIN (AFU_ORTHOLOGUE AFUA_5G11245)"/>
    <property type="match status" value="1"/>
</dbReference>
<dbReference type="InterPro" id="IPR052337">
    <property type="entry name" value="SAT4-like"/>
</dbReference>
<name>A0A2V1DEN6_9PLEO</name>
<feature type="transmembrane region" description="Helical" evidence="6">
    <location>
        <begin position="26"/>
        <end position="44"/>
    </location>
</feature>
<keyword evidence="9" id="KW-1185">Reference proteome</keyword>
<reference evidence="8 9" key="1">
    <citation type="journal article" date="2018" name="Sci. Rep.">
        <title>Comparative genomics provides insights into the lifestyle and reveals functional heterogeneity of dark septate endophytic fungi.</title>
        <authorList>
            <person name="Knapp D.G."/>
            <person name="Nemeth J.B."/>
            <person name="Barry K."/>
            <person name="Hainaut M."/>
            <person name="Henrissat B."/>
            <person name="Johnson J."/>
            <person name="Kuo A."/>
            <person name="Lim J.H.P."/>
            <person name="Lipzen A."/>
            <person name="Nolan M."/>
            <person name="Ohm R.A."/>
            <person name="Tamas L."/>
            <person name="Grigoriev I.V."/>
            <person name="Spatafora J.W."/>
            <person name="Nagy L.G."/>
            <person name="Kovacs G.M."/>
        </authorList>
    </citation>
    <scope>NUCLEOTIDE SEQUENCE [LARGE SCALE GENOMIC DNA]</scope>
    <source>
        <strain evidence="8 9">DSE2036</strain>
    </source>
</reference>
<evidence type="ECO:0000256" key="4">
    <source>
        <dbReference type="ARBA" id="ARBA00023136"/>
    </source>
</evidence>
<dbReference type="InterPro" id="IPR049326">
    <property type="entry name" value="Rhodopsin_dom_fungi"/>
</dbReference>
<comment type="similarity">
    <text evidence="5">Belongs to the SAT4 family.</text>
</comment>
<dbReference type="Pfam" id="PF20684">
    <property type="entry name" value="Fung_rhodopsin"/>
    <property type="match status" value="1"/>
</dbReference>
<keyword evidence="4 6" id="KW-0472">Membrane</keyword>
<dbReference type="PANTHER" id="PTHR33048:SF155">
    <property type="entry name" value="INTEGRAL MEMBRANE PROTEIN"/>
    <property type="match status" value="1"/>
</dbReference>
<feature type="transmembrane region" description="Helical" evidence="6">
    <location>
        <begin position="138"/>
        <end position="161"/>
    </location>
</feature>